<sequence length="226" mass="25217">MSRWARRPDDIGDDWRDGNRCVDFSQFYDDFVGVFRKGSWFVCDYFSKRSLIVRDATELRQLNEQLGGLTPGESITVDAEPLNQICGVTIATARSRDSILEATRPDVVITLKIGMPVVTTKDITVSLAGEGHSGYTKGSRFVVEGVTEFHVVARHIEPGAVGRVVKINRTMIHCNDAACPGWVFLRYQFPIVVGYANAPGEWPNQWVWGGGSRIRLGGWPNSRARQ</sequence>
<dbReference type="Proteomes" id="UP000005240">
    <property type="component" value="Unassembled WGS sequence"/>
</dbReference>
<dbReference type="VEuPathDB" id="FungiDB:PTTG_26512"/>
<keyword evidence="3" id="KW-1185">Reference proteome</keyword>
<proteinExistence type="predicted"/>
<accession>A0A180GT01</accession>
<protein>
    <submittedName>
        <fullName evidence="1 2">Uncharacterized protein</fullName>
    </submittedName>
</protein>
<reference evidence="1" key="1">
    <citation type="submission" date="2009-11" db="EMBL/GenBank/DDBJ databases">
        <authorList>
            <consortium name="The Broad Institute Genome Sequencing Platform"/>
            <person name="Ward D."/>
            <person name="Feldgarden M."/>
            <person name="Earl A."/>
            <person name="Young S.K."/>
            <person name="Zeng Q."/>
            <person name="Koehrsen M."/>
            <person name="Alvarado L."/>
            <person name="Berlin A."/>
            <person name="Bochicchio J."/>
            <person name="Borenstein D."/>
            <person name="Chapman S.B."/>
            <person name="Chen Z."/>
            <person name="Engels R."/>
            <person name="Freedman E."/>
            <person name="Gellesch M."/>
            <person name="Goldberg J."/>
            <person name="Griggs A."/>
            <person name="Gujja S."/>
            <person name="Heilman E."/>
            <person name="Heiman D."/>
            <person name="Hepburn T."/>
            <person name="Howarth C."/>
            <person name="Jen D."/>
            <person name="Larson L."/>
            <person name="Lewis B."/>
            <person name="Mehta T."/>
            <person name="Park D."/>
            <person name="Pearson M."/>
            <person name="Roberts A."/>
            <person name="Saif S."/>
            <person name="Shea T."/>
            <person name="Shenoy N."/>
            <person name="Sisk P."/>
            <person name="Stolte C."/>
            <person name="Sykes S."/>
            <person name="Thomson T."/>
            <person name="Walk T."/>
            <person name="White J."/>
            <person name="Yandava C."/>
            <person name="Izard J."/>
            <person name="Baranova O.V."/>
            <person name="Blanton J.M."/>
            <person name="Tanner A.C."/>
            <person name="Dewhirst F.E."/>
            <person name="Haas B."/>
            <person name="Nusbaum C."/>
            <person name="Birren B."/>
        </authorList>
    </citation>
    <scope>NUCLEOTIDE SEQUENCE [LARGE SCALE GENOMIC DNA]</scope>
    <source>
        <strain evidence="1">1-1 BBBD Race 1</strain>
    </source>
</reference>
<organism evidence="1">
    <name type="scientific">Puccinia triticina (isolate 1-1 / race 1 (BBBD))</name>
    <name type="common">Brown leaf rust fungus</name>
    <dbReference type="NCBI Taxonomy" id="630390"/>
    <lineage>
        <taxon>Eukaryota</taxon>
        <taxon>Fungi</taxon>
        <taxon>Dikarya</taxon>
        <taxon>Basidiomycota</taxon>
        <taxon>Pucciniomycotina</taxon>
        <taxon>Pucciniomycetes</taxon>
        <taxon>Pucciniales</taxon>
        <taxon>Pucciniaceae</taxon>
        <taxon>Puccinia</taxon>
    </lineage>
</organism>
<dbReference type="EnsemblFungi" id="PTTG_26512-t43_1">
    <property type="protein sequence ID" value="PTTG_26512-t43_1-p1"/>
    <property type="gene ID" value="PTTG_26512"/>
</dbReference>
<evidence type="ECO:0000313" key="2">
    <source>
        <dbReference type="EnsemblFungi" id="PTTG_26512-t43_1-p1"/>
    </source>
</evidence>
<evidence type="ECO:0000313" key="3">
    <source>
        <dbReference type="Proteomes" id="UP000005240"/>
    </source>
</evidence>
<evidence type="ECO:0000313" key="1">
    <source>
        <dbReference type="EMBL" id="OAV95936.1"/>
    </source>
</evidence>
<gene>
    <name evidence="1" type="ORF">PTTG_26512</name>
</gene>
<reference evidence="2 3" key="3">
    <citation type="journal article" date="2017" name="G3 (Bethesda)">
        <title>Comparative analysis highlights variable genome content of wheat rusts and divergence of the mating loci.</title>
        <authorList>
            <person name="Cuomo C.A."/>
            <person name="Bakkeren G."/>
            <person name="Khalil H.B."/>
            <person name="Panwar V."/>
            <person name="Joly D."/>
            <person name="Linning R."/>
            <person name="Sakthikumar S."/>
            <person name="Song X."/>
            <person name="Adiconis X."/>
            <person name="Fan L."/>
            <person name="Goldberg J.M."/>
            <person name="Levin J.Z."/>
            <person name="Young S."/>
            <person name="Zeng Q."/>
            <person name="Anikster Y."/>
            <person name="Bruce M."/>
            <person name="Wang M."/>
            <person name="Yin C."/>
            <person name="McCallum B."/>
            <person name="Szabo L.J."/>
            <person name="Hulbert S."/>
            <person name="Chen X."/>
            <person name="Fellers J.P."/>
        </authorList>
    </citation>
    <scope>NUCLEOTIDE SEQUENCE</scope>
    <source>
        <strain evidence="2">isolate 1-1 / race 1 (BBBD)</strain>
        <strain evidence="3">Isolate 1-1 / race 1 (BBBD)</strain>
    </source>
</reference>
<dbReference type="AlphaFoldDB" id="A0A180GT01"/>
<reference evidence="1" key="2">
    <citation type="submission" date="2016-05" db="EMBL/GenBank/DDBJ databases">
        <title>Comparative analysis highlights variable genome content of wheat rusts and divergence of the mating loci.</title>
        <authorList>
            <person name="Cuomo C.A."/>
            <person name="Bakkeren G."/>
            <person name="Szabo L."/>
            <person name="Khalil H."/>
            <person name="Joly D."/>
            <person name="Goldberg J."/>
            <person name="Young S."/>
            <person name="Zeng Q."/>
            <person name="Fellers J."/>
        </authorList>
    </citation>
    <scope>NUCLEOTIDE SEQUENCE [LARGE SCALE GENOMIC DNA]</scope>
    <source>
        <strain evidence="1">1-1 BBBD Race 1</strain>
    </source>
</reference>
<name>A0A180GT01_PUCT1</name>
<reference evidence="2" key="4">
    <citation type="submission" date="2025-05" db="UniProtKB">
        <authorList>
            <consortium name="EnsemblFungi"/>
        </authorList>
    </citation>
    <scope>IDENTIFICATION</scope>
    <source>
        <strain evidence="2">isolate 1-1 / race 1 (BBBD)</strain>
    </source>
</reference>
<dbReference type="OrthoDB" id="432234at2759"/>
<dbReference type="EMBL" id="ADAS02000024">
    <property type="protein sequence ID" value="OAV95936.1"/>
    <property type="molecule type" value="Genomic_DNA"/>
</dbReference>